<dbReference type="EMBL" id="BTSY01000007">
    <property type="protein sequence ID" value="GMT35934.1"/>
    <property type="molecule type" value="Genomic_DNA"/>
</dbReference>
<feature type="transmembrane region" description="Helical" evidence="1">
    <location>
        <begin position="193"/>
        <end position="211"/>
    </location>
</feature>
<feature type="transmembrane region" description="Helical" evidence="1">
    <location>
        <begin position="82"/>
        <end position="104"/>
    </location>
</feature>
<proteinExistence type="predicted"/>
<feature type="transmembrane region" description="Helical" evidence="1">
    <location>
        <begin position="52"/>
        <end position="70"/>
    </location>
</feature>
<name>A0AAV5X2A4_9BILA</name>
<comment type="caution">
    <text evidence="3">The sequence shown here is derived from an EMBL/GenBank/DDBJ whole genome shotgun (WGS) entry which is preliminary data.</text>
</comment>
<feature type="signal peptide" evidence="2">
    <location>
        <begin position="1"/>
        <end position="19"/>
    </location>
</feature>
<reference evidence="3" key="1">
    <citation type="submission" date="2023-10" db="EMBL/GenBank/DDBJ databases">
        <title>Genome assembly of Pristionchus species.</title>
        <authorList>
            <person name="Yoshida K."/>
            <person name="Sommer R.J."/>
        </authorList>
    </citation>
    <scope>NUCLEOTIDE SEQUENCE</scope>
    <source>
        <strain evidence="3">RS5133</strain>
    </source>
</reference>
<dbReference type="InterPro" id="IPR052860">
    <property type="entry name" value="NRL-GPCR1"/>
</dbReference>
<feature type="non-terminal residue" evidence="3">
    <location>
        <position position="1"/>
    </location>
</feature>
<dbReference type="PANTHER" id="PTHR47521:SF18">
    <property type="entry name" value="G PROTEIN-COUPLED RECEPTOR-RELATED"/>
    <property type="match status" value="1"/>
</dbReference>
<sequence>RVLLVALAVTLLLLTSVYMVEVTASVANITLPARGEVVNHPFLRNVWFVHETSYALTSLLMLCLTIERLIASIKARQYTPGFSYVTIIAVLLSIAGSVTFGFFVHFRDTHIPTTSAINSFEICALFLAIFTLYWSRRKYQAMALSDLEYRYQIDEVISLTKSIIPAIILGVTFKLTAMISVWCMILLDTDPLFYSEIVSAYGLIFPWIIMVRHHRMRSHLVHLITCG</sequence>
<evidence type="ECO:0000313" key="3">
    <source>
        <dbReference type="EMBL" id="GMT35934.1"/>
    </source>
</evidence>
<dbReference type="PANTHER" id="PTHR47521">
    <property type="entry name" value="SERPENTINE RECEPTOR, CLASS E (EPSILON)-RELATED"/>
    <property type="match status" value="1"/>
</dbReference>
<evidence type="ECO:0000256" key="2">
    <source>
        <dbReference type="SAM" id="SignalP"/>
    </source>
</evidence>
<keyword evidence="1" id="KW-0472">Membrane</keyword>
<keyword evidence="1" id="KW-0812">Transmembrane</keyword>
<dbReference type="AlphaFoldDB" id="A0AAV5X2A4"/>
<organism evidence="3 4">
    <name type="scientific">Pristionchus fissidentatus</name>
    <dbReference type="NCBI Taxonomy" id="1538716"/>
    <lineage>
        <taxon>Eukaryota</taxon>
        <taxon>Metazoa</taxon>
        <taxon>Ecdysozoa</taxon>
        <taxon>Nematoda</taxon>
        <taxon>Chromadorea</taxon>
        <taxon>Rhabditida</taxon>
        <taxon>Rhabditina</taxon>
        <taxon>Diplogasteromorpha</taxon>
        <taxon>Diplogasteroidea</taxon>
        <taxon>Neodiplogasteridae</taxon>
        <taxon>Pristionchus</taxon>
    </lineage>
</organism>
<gene>
    <name evidence="3" type="ORF">PFISCL1PPCAC_27231</name>
</gene>
<evidence type="ECO:0008006" key="5">
    <source>
        <dbReference type="Google" id="ProtNLM"/>
    </source>
</evidence>
<keyword evidence="2" id="KW-0732">Signal</keyword>
<keyword evidence="1" id="KW-1133">Transmembrane helix</keyword>
<dbReference type="Proteomes" id="UP001432322">
    <property type="component" value="Unassembled WGS sequence"/>
</dbReference>
<feature type="transmembrane region" description="Helical" evidence="1">
    <location>
        <begin position="163"/>
        <end position="187"/>
    </location>
</feature>
<accession>A0AAV5X2A4</accession>
<feature type="chain" id="PRO_5043887773" description="G protein-coupled receptor" evidence="2">
    <location>
        <begin position="20"/>
        <end position="227"/>
    </location>
</feature>
<protein>
    <recommendedName>
        <fullName evidence="5">G protein-coupled receptor</fullName>
    </recommendedName>
</protein>
<keyword evidence="4" id="KW-1185">Reference proteome</keyword>
<evidence type="ECO:0000313" key="4">
    <source>
        <dbReference type="Proteomes" id="UP001432322"/>
    </source>
</evidence>
<evidence type="ECO:0000256" key="1">
    <source>
        <dbReference type="SAM" id="Phobius"/>
    </source>
</evidence>
<feature type="transmembrane region" description="Helical" evidence="1">
    <location>
        <begin position="116"/>
        <end position="134"/>
    </location>
</feature>